<dbReference type="Proteomes" id="UP000464657">
    <property type="component" value="Chromosome"/>
</dbReference>
<feature type="transmembrane region" description="Helical" evidence="1">
    <location>
        <begin position="142"/>
        <end position="171"/>
    </location>
</feature>
<evidence type="ECO:0000259" key="2">
    <source>
        <dbReference type="PROSITE" id="PS50158"/>
    </source>
</evidence>
<dbReference type="GO" id="GO:0003676">
    <property type="term" value="F:nucleic acid binding"/>
    <property type="evidence" value="ECO:0007669"/>
    <property type="project" value="InterPro"/>
</dbReference>
<organism evidence="3 4">
    <name type="scientific">Kordia antarctica</name>
    <dbReference type="NCBI Taxonomy" id="1218801"/>
    <lineage>
        <taxon>Bacteria</taxon>
        <taxon>Pseudomonadati</taxon>
        <taxon>Bacteroidota</taxon>
        <taxon>Flavobacteriia</taxon>
        <taxon>Flavobacteriales</taxon>
        <taxon>Flavobacteriaceae</taxon>
        <taxon>Kordia</taxon>
    </lineage>
</organism>
<dbReference type="GO" id="GO:0008270">
    <property type="term" value="F:zinc ion binding"/>
    <property type="evidence" value="ECO:0007669"/>
    <property type="project" value="InterPro"/>
</dbReference>
<keyword evidence="1" id="KW-1133">Transmembrane helix</keyword>
<dbReference type="RefSeq" id="WP_160131127.1">
    <property type="nucleotide sequence ID" value="NZ_CP019288.1"/>
</dbReference>
<dbReference type="EMBL" id="CP019288">
    <property type="protein sequence ID" value="QHI38583.1"/>
    <property type="molecule type" value="Genomic_DNA"/>
</dbReference>
<proteinExistence type="predicted"/>
<evidence type="ECO:0000256" key="1">
    <source>
        <dbReference type="SAM" id="Phobius"/>
    </source>
</evidence>
<sequence length="275" mass="29628">MGLFSSECSNCGSKEHASSTCPHGLFSSKCSHCGSKDHASGDCPHGLFSSKCSHCGSKDHASGDCPHGIFSSKCSHCGSKNHASGNCPHGIFSSKCSNCGSKNHASGDCPQGLFSSSRSSSSNKKSFFNDTSILGISIKLGLIAFAIAIALTILTIAFLLAPIGLLVWYLINKRKNRWLAISGILIGLYLTYDTFSNGLITGNMMKMQASEGIYISLVYFIITVIISALLFDKYATENMSLNLNGNFFIKRNRIERRKIIIGIVIAIIVLYAIFI</sequence>
<feature type="domain" description="CCHC-type" evidence="2">
    <location>
        <begin position="95"/>
        <end position="111"/>
    </location>
</feature>
<dbReference type="InterPro" id="IPR001878">
    <property type="entry name" value="Znf_CCHC"/>
</dbReference>
<dbReference type="Gene3D" id="4.10.60.10">
    <property type="entry name" value="Zinc finger, CCHC-type"/>
    <property type="match status" value="2"/>
</dbReference>
<reference evidence="3 4" key="1">
    <citation type="journal article" date="2013" name="Int. J. Syst. Evol. Microbiol.">
        <title>Kordia antarctica sp. nov., isolated from Antarctic seawater.</title>
        <authorList>
            <person name="Baek K."/>
            <person name="Choi A."/>
            <person name="Kang I."/>
            <person name="Lee K."/>
            <person name="Cho J.C."/>
        </authorList>
    </citation>
    <scope>NUCLEOTIDE SEQUENCE [LARGE SCALE GENOMIC DNA]</scope>
    <source>
        <strain evidence="3 4">IMCC3317</strain>
    </source>
</reference>
<name>A0A7L4ZPE0_9FLAO</name>
<keyword evidence="1" id="KW-0812">Transmembrane</keyword>
<dbReference type="SMART" id="SM00343">
    <property type="entry name" value="ZnF_C2HC"/>
    <property type="match status" value="5"/>
</dbReference>
<keyword evidence="1" id="KW-0472">Membrane</keyword>
<evidence type="ECO:0000313" key="4">
    <source>
        <dbReference type="Proteomes" id="UP000464657"/>
    </source>
</evidence>
<evidence type="ECO:0000313" key="3">
    <source>
        <dbReference type="EMBL" id="QHI38583.1"/>
    </source>
</evidence>
<dbReference type="SUPFAM" id="SSF57756">
    <property type="entry name" value="Retrovirus zinc finger-like domains"/>
    <property type="match status" value="2"/>
</dbReference>
<dbReference type="KEGG" id="kan:IMCC3317_39770"/>
<accession>A0A7L4ZPE0</accession>
<gene>
    <name evidence="3" type="ORF">IMCC3317_39770</name>
</gene>
<feature type="transmembrane region" description="Helical" evidence="1">
    <location>
        <begin position="178"/>
        <end position="200"/>
    </location>
</feature>
<dbReference type="InterPro" id="IPR036875">
    <property type="entry name" value="Znf_CCHC_sf"/>
</dbReference>
<dbReference type="AlphaFoldDB" id="A0A7L4ZPE0"/>
<feature type="transmembrane region" description="Helical" evidence="1">
    <location>
        <begin position="212"/>
        <end position="231"/>
    </location>
</feature>
<protein>
    <recommendedName>
        <fullName evidence="2">CCHC-type domain-containing protein</fullName>
    </recommendedName>
</protein>
<keyword evidence="4" id="KW-1185">Reference proteome</keyword>
<feature type="transmembrane region" description="Helical" evidence="1">
    <location>
        <begin position="259"/>
        <end position="274"/>
    </location>
</feature>
<dbReference type="PROSITE" id="PS50158">
    <property type="entry name" value="ZF_CCHC"/>
    <property type="match status" value="1"/>
</dbReference>